<dbReference type="AlphaFoldDB" id="A0A371GNK9"/>
<gene>
    <name evidence="1" type="ORF">CR513_25818</name>
</gene>
<keyword evidence="2" id="KW-1185">Reference proteome</keyword>
<name>A0A371GNK9_MUCPR</name>
<evidence type="ECO:0000313" key="1">
    <source>
        <dbReference type="EMBL" id="RDX92106.1"/>
    </source>
</evidence>
<dbReference type="EMBL" id="QJKJ01004949">
    <property type="protein sequence ID" value="RDX92106.1"/>
    <property type="molecule type" value="Genomic_DNA"/>
</dbReference>
<proteinExistence type="predicted"/>
<evidence type="ECO:0008006" key="3">
    <source>
        <dbReference type="Google" id="ProtNLM"/>
    </source>
</evidence>
<protein>
    <recommendedName>
        <fullName evidence="3">Copia protein</fullName>
    </recommendedName>
</protein>
<feature type="non-terminal residue" evidence="1">
    <location>
        <position position="1"/>
    </location>
</feature>
<evidence type="ECO:0000313" key="2">
    <source>
        <dbReference type="Proteomes" id="UP000257109"/>
    </source>
</evidence>
<accession>A0A371GNK9</accession>
<comment type="caution">
    <text evidence="1">The sequence shown here is derived from an EMBL/GenBank/DDBJ whole genome shotgun (WGS) entry which is preliminary data.</text>
</comment>
<dbReference type="Proteomes" id="UP000257109">
    <property type="component" value="Unassembled WGS sequence"/>
</dbReference>
<organism evidence="1 2">
    <name type="scientific">Mucuna pruriens</name>
    <name type="common">Velvet bean</name>
    <name type="synonym">Dolichos pruriens</name>
    <dbReference type="NCBI Taxonomy" id="157652"/>
    <lineage>
        <taxon>Eukaryota</taxon>
        <taxon>Viridiplantae</taxon>
        <taxon>Streptophyta</taxon>
        <taxon>Embryophyta</taxon>
        <taxon>Tracheophyta</taxon>
        <taxon>Spermatophyta</taxon>
        <taxon>Magnoliopsida</taxon>
        <taxon>eudicotyledons</taxon>
        <taxon>Gunneridae</taxon>
        <taxon>Pentapetalae</taxon>
        <taxon>rosids</taxon>
        <taxon>fabids</taxon>
        <taxon>Fabales</taxon>
        <taxon>Fabaceae</taxon>
        <taxon>Papilionoideae</taxon>
        <taxon>50 kb inversion clade</taxon>
        <taxon>NPAAA clade</taxon>
        <taxon>indigoferoid/millettioid clade</taxon>
        <taxon>Phaseoleae</taxon>
        <taxon>Mucuna</taxon>
    </lineage>
</organism>
<sequence>MSLFSKIKNYIGKNYEFQIDKTTISKVKIRNREHIEVKGIVIIDSQSYMKLIYNNLYLLEQSYKMLLEYKNCVIRDLNNIEVFKVQMK</sequence>
<reference evidence="1" key="1">
    <citation type="submission" date="2018-05" db="EMBL/GenBank/DDBJ databases">
        <title>Draft genome of Mucuna pruriens seed.</title>
        <authorList>
            <person name="Nnadi N.E."/>
            <person name="Vos R."/>
            <person name="Hasami M.H."/>
            <person name="Devisetty U.K."/>
            <person name="Aguiy J.C."/>
        </authorList>
    </citation>
    <scope>NUCLEOTIDE SEQUENCE [LARGE SCALE GENOMIC DNA]</scope>
    <source>
        <strain evidence="1">JCA_2017</strain>
    </source>
</reference>